<name>A0A3S5AN66_9PLAT</name>
<reference evidence="2" key="1">
    <citation type="submission" date="2018-11" db="EMBL/GenBank/DDBJ databases">
        <authorList>
            <consortium name="Pathogen Informatics"/>
        </authorList>
    </citation>
    <scope>NUCLEOTIDE SEQUENCE</scope>
</reference>
<organism evidence="2 3">
    <name type="scientific">Protopolystoma xenopodis</name>
    <dbReference type="NCBI Taxonomy" id="117903"/>
    <lineage>
        <taxon>Eukaryota</taxon>
        <taxon>Metazoa</taxon>
        <taxon>Spiralia</taxon>
        <taxon>Lophotrochozoa</taxon>
        <taxon>Platyhelminthes</taxon>
        <taxon>Monogenea</taxon>
        <taxon>Polyopisthocotylea</taxon>
        <taxon>Polystomatidea</taxon>
        <taxon>Polystomatidae</taxon>
        <taxon>Protopolystoma</taxon>
    </lineage>
</organism>
<dbReference type="Proteomes" id="UP000784294">
    <property type="component" value="Unassembled WGS sequence"/>
</dbReference>
<sequence>MDDLFLSSPNALLKYSRETQAYLYMARMILAETNQRPKYSFPAIHRLYPSEWWPRFSCLHPRCCSKRKESEDCETLLPLHVEASETCDYIPSSFSQTTTVPLSDAALQARVSTERAGADNPHTSCLAGAASADLNSEKNPSPTKG</sequence>
<protein>
    <submittedName>
        <fullName evidence="2">Uncharacterized protein</fullName>
    </submittedName>
</protein>
<proteinExistence type="predicted"/>
<evidence type="ECO:0000256" key="1">
    <source>
        <dbReference type="SAM" id="MobiDB-lite"/>
    </source>
</evidence>
<comment type="caution">
    <text evidence="2">The sequence shown here is derived from an EMBL/GenBank/DDBJ whole genome shotgun (WGS) entry which is preliminary data.</text>
</comment>
<dbReference type="EMBL" id="CAAALY010091095">
    <property type="protein sequence ID" value="VEL27937.1"/>
    <property type="molecule type" value="Genomic_DNA"/>
</dbReference>
<accession>A0A3S5AN66</accession>
<dbReference type="AlphaFoldDB" id="A0A3S5AN66"/>
<keyword evidence="3" id="KW-1185">Reference proteome</keyword>
<evidence type="ECO:0000313" key="2">
    <source>
        <dbReference type="EMBL" id="VEL27937.1"/>
    </source>
</evidence>
<gene>
    <name evidence="2" type="ORF">PXEA_LOCUS21377</name>
</gene>
<feature type="region of interest" description="Disordered" evidence="1">
    <location>
        <begin position="111"/>
        <end position="145"/>
    </location>
</feature>
<feature type="compositionally biased region" description="Polar residues" evidence="1">
    <location>
        <begin position="133"/>
        <end position="145"/>
    </location>
</feature>
<evidence type="ECO:0000313" key="3">
    <source>
        <dbReference type="Proteomes" id="UP000784294"/>
    </source>
</evidence>